<gene>
    <name evidence="5" type="ORF">PILCRDRAFT_105275</name>
</gene>
<keyword evidence="6" id="KW-1185">Reference proteome</keyword>
<comment type="similarity">
    <text evidence="1">Belongs to the IUNH family.</text>
</comment>
<dbReference type="GO" id="GO:0045437">
    <property type="term" value="F:uridine nucleosidase activity"/>
    <property type="evidence" value="ECO:0007669"/>
    <property type="project" value="UniProtKB-ARBA"/>
</dbReference>
<accession>A0A0C3GJY1</accession>
<dbReference type="PROSITE" id="PS01247">
    <property type="entry name" value="IUNH"/>
    <property type="match status" value="1"/>
</dbReference>
<protein>
    <recommendedName>
        <fullName evidence="4">Inosine/uridine-preferring nucleoside hydrolase domain-containing protein</fullName>
    </recommendedName>
</protein>
<dbReference type="GO" id="GO:0006152">
    <property type="term" value="P:purine nucleoside catabolic process"/>
    <property type="evidence" value="ECO:0007669"/>
    <property type="project" value="TreeGrafter"/>
</dbReference>
<keyword evidence="2" id="KW-0378">Hydrolase</keyword>
<evidence type="ECO:0000256" key="3">
    <source>
        <dbReference type="ARBA" id="ARBA00023295"/>
    </source>
</evidence>
<dbReference type="InterPro" id="IPR015910">
    <property type="entry name" value="I/U_nuclsd_hydro_CS"/>
</dbReference>
<keyword evidence="3" id="KW-0326">Glycosidase</keyword>
<dbReference type="Gene3D" id="3.90.245.10">
    <property type="entry name" value="Ribonucleoside hydrolase-like"/>
    <property type="match status" value="1"/>
</dbReference>
<dbReference type="InParanoid" id="A0A0C3GJY1"/>
<dbReference type="STRING" id="765440.A0A0C3GJY1"/>
<dbReference type="PANTHER" id="PTHR12304">
    <property type="entry name" value="INOSINE-URIDINE PREFERRING NUCLEOSIDE HYDROLASE"/>
    <property type="match status" value="1"/>
</dbReference>
<dbReference type="InterPro" id="IPR036452">
    <property type="entry name" value="Ribo_hydro-like"/>
</dbReference>
<evidence type="ECO:0000256" key="1">
    <source>
        <dbReference type="ARBA" id="ARBA00009176"/>
    </source>
</evidence>
<reference evidence="5 6" key="1">
    <citation type="submission" date="2014-04" db="EMBL/GenBank/DDBJ databases">
        <authorList>
            <consortium name="DOE Joint Genome Institute"/>
            <person name="Kuo A."/>
            <person name="Tarkka M."/>
            <person name="Buscot F."/>
            <person name="Kohler A."/>
            <person name="Nagy L.G."/>
            <person name="Floudas D."/>
            <person name="Copeland A."/>
            <person name="Barry K.W."/>
            <person name="Cichocki N."/>
            <person name="Veneault-Fourrey C."/>
            <person name="LaButti K."/>
            <person name="Lindquist E.A."/>
            <person name="Lipzen A."/>
            <person name="Lundell T."/>
            <person name="Morin E."/>
            <person name="Murat C."/>
            <person name="Sun H."/>
            <person name="Tunlid A."/>
            <person name="Henrissat B."/>
            <person name="Grigoriev I.V."/>
            <person name="Hibbett D.S."/>
            <person name="Martin F."/>
            <person name="Nordberg H.P."/>
            <person name="Cantor M.N."/>
            <person name="Hua S.X."/>
        </authorList>
    </citation>
    <scope>NUCLEOTIDE SEQUENCE [LARGE SCALE GENOMIC DNA]</scope>
    <source>
        <strain evidence="5 6">F 1598</strain>
    </source>
</reference>
<reference evidence="6" key="2">
    <citation type="submission" date="2015-01" db="EMBL/GenBank/DDBJ databases">
        <title>Evolutionary Origins and Diversification of the Mycorrhizal Mutualists.</title>
        <authorList>
            <consortium name="DOE Joint Genome Institute"/>
            <consortium name="Mycorrhizal Genomics Consortium"/>
            <person name="Kohler A."/>
            <person name="Kuo A."/>
            <person name="Nagy L.G."/>
            <person name="Floudas D."/>
            <person name="Copeland A."/>
            <person name="Barry K.W."/>
            <person name="Cichocki N."/>
            <person name="Veneault-Fourrey C."/>
            <person name="LaButti K."/>
            <person name="Lindquist E.A."/>
            <person name="Lipzen A."/>
            <person name="Lundell T."/>
            <person name="Morin E."/>
            <person name="Murat C."/>
            <person name="Riley R."/>
            <person name="Ohm R."/>
            <person name="Sun H."/>
            <person name="Tunlid A."/>
            <person name="Henrissat B."/>
            <person name="Grigoriev I.V."/>
            <person name="Hibbett D.S."/>
            <person name="Martin F."/>
        </authorList>
    </citation>
    <scope>NUCLEOTIDE SEQUENCE [LARGE SCALE GENOMIC DNA]</scope>
    <source>
        <strain evidence="6">F 1598</strain>
    </source>
</reference>
<dbReference type="GO" id="GO:0005829">
    <property type="term" value="C:cytosol"/>
    <property type="evidence" value="ECO:0007669"/>
    <property type="project" value="TreeGrafter"/>
</dbReference>
<dbReference type="InterPro" id="IPR023186">
    <property type="entry name" value="IUNH"/>
</dbReference>
<evidence type="ECO:0000259" key="4">
    <source>
        <dbReference type="Pfam" id="PF01156"/>
    </source>
</evidence>
<evidence type="ECO:0000313" key="5">
    <source>
        <dbReference type="EMBL" id="KIM91939.1"/>
    </source>
</evidence>
<dbReference type="Proteomes" id="UP000054166">
    <property type="component" value="Unassembled WGS sequence"/>
</dbReference>
<dbReference type="Pfam" id="PF01156">
    <property type="entry name" value="IU_nuc_hydro"/>
    <property type="match status" value="1"/>
</dbReference>
<organism evidence="5 6">
    <name type="scientific">Piloderma croceum (strain F 1598)</name>
    <dbReference type="NCBI Taxonomy" id="765440"/>
    <lineage>
        <taxon>Eukaryota</taxon>
        <taxon>Fungi</taxon>
        <taxon>Dikarya</taxon>
        <taxon>Basidiomycota</taxon>
        <taxon>Agaricomycotina</taxon>
        <taxon>Agaricomycetes</taxon>
        <taxon>Agaricomycetidae</taxon>
        <taxon>Atheliales</taxon>
        <taxon>Atheliaceae</taxon>
        <taxon>Piloderma</taxon>
    </lineage>
</organism>
<dbReference type="EMBL" id="KN832970">
    <property type="protein sequence ID" value="KIM91939.1"/>
    <property type="molecule type" value="Genomic_DNA"/>
</dbReference>
<dbReference type="InterPro" id="IPR001910">
    <property type="entry name" value="Inosine/uridine_hydrolase_dom"/>
</dbReference>
<dbReference type="OrthoDB" id="5783963at2759"/>
<feature type="domain" description="Inosine/uridine-preferring nucleoside hydrolase" evidence="4">
    <location>
        <begin position="9"/>
        <end position="365"/>
    </location>
</feature>
<dbReference type="PANTHER" id="PTHR12304:SF56">
    <property type="entry name" value="HYDROLASE, PUTATIVE (AFU_ORTHOLOGUE AFUA_1G11790)-RELATED"/>
    <property type="match status" value="1"/>
</dbReference>
<proteinExistence type="inferred from homology"/>
<sequence>MLVREKIPVIIDTDPGVDDVIAILLALASPELDILAFIVSFGNTDVNASYANILKVYQAISVHLEHHPDDKNRFPNFFGSNPILARGASGPLHGEIHSAHYFHGRDGLGGITERHPDLDLKISAGNPALHPQLIPTDKSGAELALELIRSHPARSITYIALGPLTNLAWALRLDAATVRERIGLVVCMGGALDVPGNTGPVAEFNFFADPYAVKEVLLPSHPDAGIPLDRFILAPLDITTPHELPFSIYKEKVDPLLETSASPSVGTCGKPPLTHFTSSFLEMTREIMLGFGKDAMELHDIVAVWCAIDNPPVADEGGDGMPTLRKGWKSLKRMFDIERTGELTRGMLVVDRRDQTAYPPGANCAEVQAELERHLLDHDALGSTALPVQVAVEPPDGTRESGQGVACIIETPGPEALLQIMLERVWGVSNNRSE</sequence>
<evidence type="ECO:0000256" key="2">
    <source>
        <dbReference type="ARBA" id="ARBA00022801"/>
    </source>
</evidence>
<dbReference type="GO" id="GO:0008477">
    <property type="term" value="F:purine nucleosidase activity"/>
    <property type="evidence" value="ECO:0007669"/>
    <property type="project" value="TreeGrafter"/>
</dbReference>
<evidence type="ECO:0000313" key="6">
    <source>
        <dbReference type="Proteomes" id="UP000054166"/>
    </source>
</evidence>
<name>A0A0C3GJY1_PILCF</name>
<dbReference type="AlphaFoldDB" id="A0A0C3GJY1"/>
<dbReference type="SUPFAM" id="SSF53590">
    <property type="entry name" value="Nucleoside hydrolase"/>
    <property type="match status" value="1"/>
</dbReference>
<dbReference type="HOGENOM" id="CLU_036838_9_2_1"/>